<reference evidence="9 10" key="1">
    <citation type="submission" date="2018-06" db="EMBL/GenBank/DDBJ databases">
        <title>Genomic Encyclopedia of Archaeal and Bacterial Type Strains, Phase II (KMG-II): from individual species to whole genera.</title>
        <authorList>
            <person name="Goeker M."/>
        </authorList>
    </citation>
    <scope>NUCLEOTIDE SEQUENCE [LARGE SCALE GENOMIC DNA]</scope>
    <source>
        <strain evidence="9 10">KACC 16626</strain>
    </source>
</reference>
<evidence type="ECO:0000256" key="1">
    <source>
        <dbReference type="ARBA" id="ARBA00004141"/>
    </source>
</evidence>
<feature type="transmembrane region" description="Helical" evidence="8">
    <location>
        <begin position="35"/>
        <end position="62"/>
    </location>
</feature>
<feature type="transmembrane region" description="Helical" evidence="8">
    <location>
        <begin position="74"/>
        <end position="101"/>
    </location>
</feature>
<dbReference type="OrthoDB" id="2081904at2"/>
<keyword evidence="6 8" id="KW-1133">Transmembrane helix</keyword>
<feature type="transmembrane region" description="Helical" evidence="8">
    <location>
        <begin position="121"/>
        <end position="138"/>
    </location>
</feature>
<evidence type="ECO:0000256" key="7">
    <source>
        <dbReference type="ARBA" id="ARBA00023136"/>
    </source>
</evidence>
<keyword evidence="4" id="KW-0309">Germination</keyword>
<evidence type="ECO:0000256" key="2">
    <source>
        <dbReference type="ARBA" id="ARBA00007998"/>
    </source>
</evidence>
<dbReference type="PANTHER" id="PTHR34975">
    <property type="entry name" value="SPORE GERMINATION PROTEIN A2"/>
    <property type="match status" value="1"/>
</dbReference>
<feature type="transmembrane region" description="Helical" evidence="8">
    <location>
        <begin position="221"/>
        <end position="242"/>
    </location>
</feature>
<comment type="similarity">
    <text evidence="2">Belongs to the amino acid-polyamine-organocation (APC) superfamily. Spore germination protein (SGP) (TC 2.A.3.9) family.</text>
</comment>
<dbReference type="Proteomes" id="UP000247416">
    <property type="component" value="Unassembled WGS sequence"/>
</dbReference>
<sequence length="366" mass="41258">MNSMDSTKGKIGLKELVAIIILNVGTKVADNTPTIFYEAFGTAAWIGILIIGLISLIPILLITKLITLYQDKNLIDIILHLFGKHIGFVLLFTLCILQIFTNINNTSIYTDIIGTMYFSKTPTVVIYLLLLGVAAYGAKKGIEYIGSSAWVMLFWICLSLLVILSVVFVQGEFNQIFPILGTGGLELVKGSYQNSSILMDFLYLALIASNVKSATIYKKGIWIGFVIILLAFVLSLIGYVMLFDYYGVRMFDYPYHETIRYIEIGFLNNVELLFFPFWLISSFIRFAFYLYLGALLFGAVFKIKQFEYVVPALAVFTILAGLIPESSVFSMNDFRVIFLNLITPIFLLFPCLLWITAKLKGDFKNE</sequence>
<dbReference type="Pfam" id="PF03845">
    <property type="entry name" value="Spore_permease"/>
    <property type="match status" value="1"/>
</dbReference>
<dbReference type="GO" id="GO:0009847">
    <property type="term" value="P:spore germination"/>
    <property type="evidence" value="ECO:0007669"/>
    <property type="project" value="InterPro"/>
</dbReference>
<evidence type="ECO:0000313" key="10">
    <source>
        <dbReference type="Proteomes" id="UP000247416"/>
    </source>
</evidence>
<name>A0A318TW64_9BACL</name>
<dbReference type="RefSeq" id="WP_107935056.1">
    <property type="nucleotide sequence ID" value="NZ_PYWJ01000014.1"/>
</dbReference>
<evidence type="ECO:0000256" key="8">
    <source>
        <dbReference type="SAM" id="Phobius"/>
    </source>
</evidence>
<keyword evidence="10" id="KW-1185">Reference proteome</keyword>
<dbReference type="PANTHER" id="PTHR34975:SF2">
    <property type="entry name" value="SPORE GERMINATION PROTEIN A2"/>
    <property type="match status" value="1"/>
</dbReference>
<evidence type="ECO:0000256" key="4">
    <source>
        <dbReference type="ARBA" id="ARBA00022544"/>
    </source>
</evidence>
<gene>
    <name evidence="9" type="ORF">BJ095_11124</name>
</gene>
<organism evidence="9 10">
    <name type="scientific">Ureibacillus chungkukjangi</name>
    <dbReference type="NCBI Taxonomy" id="1202712"/>
    <lineage>
        <taxon>Bacteria</taxon>
        <taxon>Bacillati</taxon>
        <taxon>Bacillota</taxon>
        <taxon>Bacilli</taxon>
        <taxon>Bacillales</taxon>
        <taxon>Caryophanaceae</taxon>
        <taxon>Ureibacillus</taxon>
    </lineage>
</organism>
<evidence type="ECO:0000256" key="5">
    <source>
        <dbReference type="ARBA" id="ARBA00022692"/>
    </source>
</evidence>
<comment type="caution">
    <text evidence="9">The sequence shown here is derived from an EMBL/GenBank/DDBJ whole genome shotgun (WGS) entry which is preliminary data.</text>
</comment>
<feature type="transmembrane region" description="Helical" evidence="8">
    <location>
        <begin position="336"/>
        <end position="357"/>
    </location>
</feature>
<accession>A0A318TW64</accession>
<keyword evidence="5 8" id="KW-0812">Transmembrane</keyword>
<dbReference type="EMBL" id="QJTJ01000011">
    <property type="protein sequence ID" value="PYF06195.1"/>
    <property type="molecule type" value="Genomic_DNA"/>
</dbReference>
<comment type="subcellular location">
    <subcellularLocation>
        <location evidence="1">Membrane</location>
        <topology evidence="1">Multi-pass membrane protein</topology>
    </subcellularLocation>
</comment>
<protein>
    <submittedName>
        <fullName evidence="9">Spore germination protein (Amino acid permease)</fullName>
    </submittedName>
</protein>
<dbReference type="NCBIfam" id="TIGR00912">
    <property type="entry name" value="2A0309"/>
    <property type="match status" value="1"/>
</dbReference>
<feature type="transmembrane region" description="Helical" evidence="8">
    <location>
        <begin position="277"/>
        <end position="301"/>
    </location>
</feature>
<evidence type="ECO:0000256" key="6">
    <source>
        <dbReference type="ARBA" id="ARBA00022989"/>
    </source>
</evidence>
<proteinExistence type="inferred from homology"/>
<dbReference type="InterPro" id="IPR004761">
    <property type="entry name" value="Spore_GerAB"/>
</dbReference>
<evidence type="ECO:0000313" key="9">
    <source>
        <dbReference type="EMBL" id="PYF06195.1"/>
    </source>
</evidence>
<feature type="transmembrane region" description="Helical" evidence="8">
    <location>
        <begin position="308"/>
        <end position="324"/>
    </location>
</feature>
<feature type="transmembrane region" description="Helical" evidence="8">
    <location>
        <begin position="150"/>
        <end position="171"/>
    </location>
</feature>
<dbReference type="AlphaFoldDB" id="A0A318TW64"/>
<keyword evidence="3" id="KW-0813">Transport</keyword>
<keyword evidence="7 8" id="KW-0472">Membrane</keyword>
<dbReference type="GO" id="GO:0016020">
    <property type="term" value="C:membrane"/>
    <property type="evidence" value="ECO:0007669"/>
    <property type="project" value="UniProtKB-SubCell"/>
</dbReference>
<evidence type="ECO:0000256" key="3">
    <source>
        <dbReference type="ARBA" id="ARBA00022448"/>
    </source>
</evidence>